<evidence type="ECO:0000313" key="2">
    <source>
        <dbReference type="EMBL" id="SAL22628.1"/>
    </source>
</evidence>
<dbReference type="Proteomes" id="UP000054683">
    <property type="component" value="Unassembled WGS sequence"/>
</dbReference>
<evidence type="ECO:0000313" key="4">
    <source>
        <dbReference type="Proteomes" id="UP001620514"/>
    </source>
</evidence>
<reference evidence="1 4" key="3">
    <citation type="submission" date="2024-11" db="EMBL/GenBank/DDBJ databases">
        <title>Using genomics to understand microbial adaptation to soil warming.</title>
        <authorList>
            <person name="Deangelis K.M. PhD."/>
        </authorList>
    </citation>
    <scope>NUCLEOTIDE SEQUENCE [LARGE SCALE GENOMIC DNA]</scope>
    <source>
        <strain evidence="1 4">GAS97</strain>
    </source>
</reference>
<dbReference type="EMBL" id="FCOK02000007">
    <property type="protein sequence ID" value="SAL22628.1"/>
    <property type="molecule type" value="Genomic_DNA"/>
</dbReference>
<evidence type="ECO:0000313" key="3">
    <source>
        <dbReference type="Proteomes" id="UP000054683"/>
    </source>
</evidence>
<proteinExistence type="predicted"/>
<gene>
    <name evidence="1" type="ORF">ABH943_000906</name>
    <name evidence="2" type="ORF">AWB69_01543</name>
</gene>
<protein>
    <submittedName>
        <fullName evidence="2">Uncharacterized protein</fullName>
    </submittedName>
</protein>
<name>A0A158FS12_9BURK</name>
<accession>A0A158FS12</accession>
<dbReference type="AlphaFoldDB" id="A0A158FS12"/>
<keyword evidence="4" id="KW-1185">Reference proteome</keyword>
<reference evidence="1 4" key="2">
    <citation type="submission" date="2024-10" db="EMBL/GenBank/DDBJ databases">
        <authorList>
            <person name="Deangelis K."/>
            <person name="Huntemann M."/>
            <person name="Clum A."/>
            <person name="Wang J."/>
            <person name="Palaniappan K."/>
            <person name="Ritter S."/>
            <person name="Chen I.-M."/>
            <person name="Stamatis D."/>
            <person name="Reddy T."/>
            <person name="O'Malley R."/>
            <person name="Daum C."/>
            <person name="Ng V."/>
            <person name="Ivanova N."/>
            <person name="Kyrpides N."/>
            <person name="Woyke T."/>
        </authorList>
    </citation>
    <scope>NUCLEOTIDE SEQUENCE [LARGE SCALE GENOMIC DNA]</scope>
    <source>
        <strain evidence="1 4">GAS97</strain>
    </source>
</reference>
<sequence>MNLVHTVVFLLHGARLRGLGPLVLSLFCPMRPARQYRVRRFA</sequence>
<dbReference type="Proteomes" id="UP001620514">
    <property type="component" value="Unassembled WGS sequence"/>
</dbReference>
<dbReference type="EMBL" id="JBIYDN010000002">
    <property type="protein sequence ID" value="MFK4440900.1"/>
    <property type="molecule type" value="Genomic_DNA"/>
</dbReference>
<organism evidence="2 3">
    <name type="scientific">Caballeronia udeis</name>
    <dbReference type="NCBI Taxonomy" id="1232866"/>
    <lineage>
        <taxon>Bacteria</taxon>
        <taxon>Pseudomonadati</taxon>
        <taxon>Pseudomonadota</taxon>
        <taxon>Betaproteobacteria</taxon>
        <taxon>Burkholderiales</taxon>
        <taxon>Burkholderiaceae</taxon>
        <taxon>Caballeronia</taxon>
    </lineage>
</organism>
<reference evidence="2 3" key="1">
    <citation type="submission" date="2016-01" db="EMBL/GenBank/DDBJ databases">
        <authorList>
            <person name="Oliw E.H."/>
        </authorList>
    </citation>
    <scope>NUCLEOTIDE SEQUENCE [LARGE SCALE GENOMIC DNA]</scope>
    <source>
        <strain evidence="2">LMG 27134</strain>
    </source>
</reference>
<evidence type="ECO:0000313" key="1">
    <source>
        <dbReference type="EMBL" id="MFK4440900.1"/>
    </source>
</evidence>